<dbReference type="Pfam" id="PF00691">
    <property type="entry name" value="OmpA"/>
    <property type="match status" value="1"/>
</dbReference>
<dbReference type="GO" id="GO:0005886">
    <property type="term" value="C:plasma membrane"/>
    <property type="evidence" value="ECO:0007669"/>
    <property type="project" value="UniProtKB-SubCell"/>
</dbReference>
<dbReference type="InterPro" id="IPR025713">
    <property type="entry name" value="MotB-like_N_dom"/>
</dbReference>
<comment type="similarity">
    <text evidence="2">Belongs to the MotB family.</text>
</comment>
<evidence type="ECO:0000256" key="6">
    <source>
        <dbReference type="ARBA" id="ARBA00023136"/>
    </source>
</evidence>
<keyword evidence="6 7" id="KW-0472">Membrane</keyword>
<dbReference type="RefSeq" id="WP_048383483.1">
    <property type="nucleotide sequence ID" value="NZ_CP011494.1"/>
</dbReference>
<dbReference type="PATRIC" id="fig|330734.3.peg.48"/>
<dbReference type="Proteomes" id="UP000036406">
    <property type="component" value="Chromosome"/>
</dbReference>
<keyword evidence="4 8" id="KW-0812">Transmembrane</keyword>
<evidence type="ECO:0000256" key="8">
    <source>
        <dbReference type="SAM" id="Phobius"/>
    </source>
</evidence>
<accession>A0A0H4I7J6</accession>
<organism evidence="10 11">
    <name type="scientific">Marinobacter psychrophilus</name>
    <dbReference type="NCBI Taxonomy" id="330734"/>
    <lineage>
        <taxon>Bacteria</taxon>
        <taxon>Pseudomonadati</taxon>
        <taxon>Pseudomonadota</taxon>
        <taxon>Gammaproteobacteria</taxon>
        <taxon>Pseudomonadales</taxon>
        <taxon>Marinobacteraceae</taxon>
        <taxon>Marinobacter</taxon>
    </lineage>
</organism>
<evidence type="ECO:0000256" key="5">
    <source>
        <dbReference type="ARBA" id="ARBA00022989"/>
    </source>
</evidence>
<keyword evidence="3" id="KW-1003">Cell membrane</keyword>
<evidence type="ECO:0000256" key="4">
    <source>
        <dbReference type="ARBA" id="ARBA00022692"/>
    </source>
</evidence>
<dbReference type="STRING" id="330734.ABA45_00230"/>
<dbReference type="SUPFAM" id="SSF103088">
    <property type="entry name" value="OmpA-like"/>
    <property type="match status" value="1"/>
</dbReference>
<dbReference type="Gene3D" id="3.30.1330.60">
    <property type="entry name" value="OmpA-like domain"/>
    <property type="match status" value="1"/>
</dbReference>
<protein>
    <submittedName>
        <fullName evidence="10">Membrane protein</fullName>
    </submittedName>
</protein>
<evidence type="ECO:0000259" key="9">
    <source>
        <dbReference type="PROSITE" id="PS51123"/>
    </source>
</evidence>
<sequence length="293" mass="31352">MARLALATLPKRKKVGTAGAPAWIVTFADLATLLLTFFILLLSFAEMDIEKYKAMAGSMSVAFGSGNLIADGGGSLPIKISDGNSSLDPDTQLQAEPELIDERSTSGSVTLVSEDEVMISEGEALMSEGVITLASSLIRELETEVASGALSVDYDEHQVIIRFSEDATFLSGDATIKKAMLPIIERVVGVLKNCRGDVVVAGYTDDRPIASSRYRSNWDLSAARAVSVVHELVLNRDVPADRVMAAGRAETNPLVPNNSPENRAVNRRVEIAIRGPVCEDDAPIEQLPAEVIP</sequence>
<dbReference type="EMBL" id="CP011494">
    <property type="protein sequence ID" value="AKO51037.1"/>
    <property type="molecule type" value="Genomic_DNA"/>
</dbReference>
<reference evidence="10 11" key="1">
    <citation type="submission" date="2015-05" db="EMBL/GenBank/DDBJ databases">
        <title>Complete genome of Marinobacter psychrophilus strain 20041T isolated from sea-ice of the Canadian Basin.</title>
        <authorList>
            <person name="Song L."/>
            <person name="Ren L."/>
            <person name="Yu Y."/>
            <person name="Wang X."/>
        </authorList>
    </citation>
    <scope>NUCLEOTIDE SEQUENCE [LARGE SCALE GENOMIC DNA]</scope>
    <source>
        <strain evidence="10 11">20041</strain>
    </source>
</reference>
<evidence type="ECO:0000313" key="10">
    <source>
        <dbReference type="EMBL" id="AKO51037.1"/>
    </source>
</evidence>
<proteinExistence type="inferred from homology"/>
<dbReference type="PROSITE" id="PS51123">
    <property type="entry name" value="OMPA_2"/>
    <property type="match status" value="1"/>
</dbReference>
<keyword evidence="11" id="KW-1185">Reference proteome</keyword>
<feature type="transmembrane region" description="Helical" evidence="8">
    <location>
        <begin position="20"/>
        <end position="45"/>
    </location>
</feature>
<gene>
    <name evidence="10" type="ORF">ABA45_00230</name>
</gene>
<evidence type="ECO:0000256" key="2">
    <source>
        <dbReference type="ARBA" id="ARBA00008914"/>
    </source>
</evidence>
<dbReference type="KEGG" id="mpq:ABA45_00230"/>
<dbReference type="PANTHER" id="PTHR30329">
    <property type="entry name" value="STATOR ELEMENT OF FLAGELLAR MOTOR COMPLEX"/>
    <property type="match status" value="1"/>
</dbReference>
<comment type="subcellular location">
    <subcellularLocation>
        <location evidence="1">Cell membrane</location>
        <topology evidence="1">Single-pass membrane protein</topology>
    </subcellularLocation>
</comment>
<evidence type="ECO:0000256" key="3">
    <source>
        <dbReference type="ARBA" id="ARBA00022475"/>
    </source>
</evidence>
<dbReference type="AlphaFoldDB" id="A0A0H4I7J6"/>
<evidence type="ECO:0000256" key="1">
    <source>
        <dbReference type="ARBA" id="ARBA00004162"/>
    </source>
</evidence>
<dbReference type="InterPro" id="IPR050330">
    <property type="entry name" value="Bact_OuterMem_StrucFunc"/>
</dbReference>
<evidence type="ECO:0000313" key="11">
    <source>
        <dbReference type="Proteomes" id="UP000036406"/>
    </source>
</evidence>
<feature type="domain" description="OmpA-like" evidence="9">
    <location>
        <begin position="156"/>
        <end position="277"/>
    </location>
</feature>
<keyword evidence="5 8" id="KW-1133">Transmembrane helix</keyword>
<dbReference type="InterPro" id="IPR036737">
    <property type="entry name" value="OmpA-like_sf"/>
</dbReference>
<dbReference type="CDD" id="cd07185">
    <property type="entry name" value="OmpA_C-like"/>
    <property type="match status" value="1"/>
</dbReference>
<dbReference type="InterPro" id="IPR006665">
    <property type="entry name" value="OmpA-like"/>
</dbReference>
<dbReference type="PANTHER" id="PTHR30329:SF21">
    <property type="entry name" value="LIPOPROTEIN YIAD-RELATED"/>
    <property type="match status" value="1"/>
</dbReference>
<evidence type="ECO:0000256" key="7">
    <source>
        <dbReference type="PROSITE-ProRule" id="PRU00473"/>
    </source>
</evidence>
<dbReference type="Pfam" id="PF13677">
    <property type="entry name" value="MotB_plug"/>
    <property type="match status" value="1"/>
</dbReference>
<name>A0A0H4I7J6_9GAMM</name>